<dbReference type="OrthoDB" id="9761531at2"/>
<dbReference type="Proteomes" id="UP000199315">
    <property type="component" value="Unassembled WGS sequence"/>
</dbReference>
<proteinExistence type="predicted"/>
<name>A0A1D3TYJ5_9FIRM</name>
<dbReference type="PANTHER" id="PTHR42951:SF22">
    <property type="entry name" value="METALLO BETA-LACTAMASE SUPERFAMILY LIPOPROTEIN"/>
    <property type="match status" value="1"/>
</dbReference>
<dbReference type="RefSeq" id="WP_091236846.1">
    <property type="nucleotide sequence ID" value="NZ_FMKA01000044.1"/>
</dbReference>
<dbReference type="SUPFAM" id="SSF56281">
    <property type="entry name" value="Metallo-hydrolase/oxidoreductase"/>
    <property type="match status" value="1"/>
</dbReference>
<dbReference type="STRING" id="1619234.SAMN05421730_104411"/>
<gene>
    <name evidence="2" type="ORF">SAMN05421730_104411</name>
</gene>
<dbReference type="InterPro" id="IPR050855">
    <property type="entry name" value="NDM-1-like"/>
</dbReference>
<dbReference type="SMART" id="SM00849">
    <property type="entry name" value="Lactamase_B"/>
    <property type="match status" value="1"/>
</dbReference>
<feature type="domain" description="Metallo-beta-lactamase" evidence="1">
    <location>
        <begin position="28"/>
        <end position="217"/>
    </location>
</feature>
<sequence length="283" mass="32262">MGKTNVKMNFYRAEESAENIKAIFSATGEILYLVEGEKDAVLIDTCLGVGHLRDFTKTLTQKPVTVLLTHGHVDHALGAPEFERVYMNEKDCKLFQEHSPIEERKGYLQATLGERFNQLDESAYVPPELDKEFLELREGMSFDLGGTHIDVYELPGHTQGSMIFLIREQKILILGDACNNSTFLFDQHSSSVEAYREELIRVKEQVAGKFERVFLSHHVMETDTDILDNMIAVCDEILNGKADDIPFEFMGMQAYIAKKCNERFERADGKSGNLIYNKQHIRN</sequence>
<dbReference type="PANTHER" id="PTHR42951">
    <property type="entry name" value="METALLO-BETA-LACTAMASE DOMAIN-CONTAINING"/>
    <property type="match status" value="1"/>
</dbReference>
<keyword evidence="3" id="KW-1185">Reference proteome</keyword>
<dbReference type="AlphaFoldDB" id="A0A1D3TYJ5"/>
<dbReference type="Gene3D" id="3.60.15.10">
    <property type="entry name" value="Ribonuclease Z/Hydroxyacylglutathione hydrolase-like"/>
    <property type="match status" value="1"/>
</dbReference>
<protein>
    <submittedName>
        <fullName evidence="2">Glyoxylase, beta-lactamase superfamily II</fullName>
    </submittedName>
</protein>
<accession>A0A1D3TYJ5</accession>
<organism evidence="2 3">
    <name type="scientific">Anaerobium acetethylicum</name>
    <dbReference type="NCBI Taxonomy" id="1619234"/>
    <lineage>
        <taxon>Bacteria</taxon>
        <taxon>Bacillati</taxon>
        <taxon>Bacillota</taxon>
        <taxon>Clostridia</taxon>
        <taxon>Lachnospirales</taxon>
        <taxon>Lachnospiraceae</taxon>
        <taxon>Anaerobium</taxon>
    </lineage>
</organism>
<dbReference type="InterPro" id="IPR036866">
    <property type="entry name" value="RibonucZ/Hydroxyglut_hydro"/>
</dbReference>
<evidence type="ECO:0000313" key="2">
    <source>
        <dbReference type="EMBL" id="SCP99514.1"/>
    </source>
</evidence>
<dbReference type="InterPro" id="IPR001279">
    <property type="entry name" value="Metallo-B-lactamas"/>
</dbReference>
<dbReference type="Pfam" id="PF00753">
    <property type="entry name" value="Lactamase_B"/>
    <property type="match status" value="1"/>
</dbReference>
<dbReference type="EMBL" id="FMKA01000044">
    <property type="protein sequence ID" value="SCP99514.1"/>
    <property type="molecule type" value="Genomic_DNA"/>
</dbReference>
<evidence type="ECO:0000259" key="1">
    <source>
        <dbReference type="SMART" id="SM00849"/>
    </source>
</evidence>
<reference evidence="2 3" key="1">
    <citation type="submission" date="2016-09" db="EMBL/GenBank/DDBJ databases">
        <authorList>
            <person name="Capua I."/>
            <person name="De Benedictis P."/>
            <person name="Joannis T."/>
            <person name="Lombin L.H."/>
            <person name="Cattoli G."/>
        </authorList>
    </citation>
    <scope>NUCLEOTIDE SEQUENCE [LARGE SCALE GENOMIC DNA]</scope>
    <source>
        <strain evidence="2 3">GluBS11</strain>
    </source>
</reference>
<evidence type="ECO:0000313" key="3">
    <source>
        <dbReference type="Proteomes" id="UP000199315"/>
    </source>
</evidence>